<feature type="region of interest" description="Disordered" evidence="1">
    <location>
        <begin position="482"/>
        <end position="524"/>
    </location>
</feature>
<proteinExistence type="predicted"/>
<protein>
    <submittedName>
        <fullName evidence="3">Uncharacterized protein</fullName>
    </submittedName>
</protein>
<evidence type="ECO:0000313" key="3">
    <source>
        <dbReference type="EMBL" id="KKQ35595.1"/>
    </source>
</evidence>
<feature type="chain" id="PRO_5002532381" evidence="2">
    <location>
        <begin position="19"/>
        <end position="555"/>
    </location>
</feature>
<feature type="non-terminal residue" evidence="3">
    <location>
        <position position="555"/>
    </location>
</feature>
<feature type="compositionally biased region" description="Basic and acidic residues" evidence="1">
    <location>
        <begin position="51"/>
        <end position="67"/>
    </location>
</feature>
<dbReference type="EMBL" id="LBTF01000011">
    <property type="protein sequence ID" value="KKQ35595.1"/>
    <property type="molecule type" value="Genomic_DNA"/>
</dbReference>
<feature type="signal peptide" evidence="2">
    <location>
        <begin position="1"/>
        <end position="18"/>
    </location>
</feature>
<sequence>MKYLLTFILALFAGSIFAQEIKLEGNQWFKGSLGGETTIVGTTNAPNPKSVKTEKQKNKEKEKPTSEDLKKINERVDHAFMNIESIYLQIKELNKKFQSGSESSNEFAKKESELKAILGELDSIRKVIGKEIRQVDSSAHESQVVVFHTKEPGGNPVQIVNVTEENVDAVSSRISRDSVFVNNLVSEIVKLNPNSNFTGTANSKSTDTLLLTKLISEAIKKKMADSLVSQKGITPEVEERLKQIEYLIRTQQKIYEEELADRSKDPVKGVQLVQPIQQIVGSKDLSGFRDSLSRLYGKMSQIQYLLNENQNENSPGHDFDKLSEAEKKIFEDALDNYLLKKDREVSDEDRKSIELEIARQAEKQMGDMKESFQIPISFHSMDSSGLNDYLSSQSFRNILADIIHDTLRNIILANYSSESDLDGNQADGSRIQSRVDTVFIKNQASHEIDTVFIKNYIRAAVNDLLDSADVFNDRVTKTTKRTYSVKRKPGGGQNRSDNVDEDGDFEEESDEGGEFGESYDDEEDEYNDGEYVLDFAYMYPYQSIVNCGRCSGFRI</sequence>
<dbReference type="Proteomes" id="UP000033876">
    <property type="component" value="Unassembled WGS sequence"/>
</dbReference>
<gene>
    <name evidence="3" type="ORF">US50_C0011G0008</name>
</gene>
<evidence type="ECO:0000256" key="1">
    <source>
        <dbReference type="SAM" id="MobiDB-lite"/>
    </source>
</evidence>
<comment type="caution">
    <text evidence="3">The sequence shown here is derived from an EMBL/GenBank/DDBJ whole genome shotgun (WGS) entry which is preliminary data.</text>
</comment>
<name>A0A0G0HAR1_9BACT</name>
<dbReference type="AlphaFoldDB" id="A0A0G0HAR1"/>
<keyword evidence="2" id="KW-0732">Signal</keyword>
<feature type="compositionally biased region" description="Acidic residues" evidence="1">
    <location>
        <begin position="499"/>
        <end position="524"/>
    </location>
</feature>
<organism evidence="3 4">
    <name type="scientific">Candidatus Nomurabacteria bacterium GW2011_GWB1_37_5</name>
    <dbReference type="NCBI Taxonomy" id="1618742"/>
    <lineage>
        <taxon>Bacteria</taxon>
        <taxon>Candidatus Nomuraibacteriota</taxon>
    </lineage>
</organism>
<reference evidence="3 4" key="1">
    <citation type="journal article" date="2015" name="Nature">
        <title>rRNA introns, odd ribosomes, and small enigmatic genomes across a large radiation of phyla.</title>
        <authorList>
            <person name="Brown C.T."/>
            <person name="Hug L.A."/>
            <person name="Thomas B.C."/>
            <person name="Sharon I."/>
            <person name="Castelle C.J."/>
            <person name="Singh A."/>
            <person name="Wilkins M.J."/>
            <person name="Williams K.H."/>
            <person name="Banfield J.F."/>
        </authorList>
    </citation>
    <scope>NUCLEOTIDE SEQUENCE [LARGE SCALE GENOMIC DNA]</scope>
</reference>
<evidence type="ECO:0000313" key="4">
    <source>
        <dbReference type="Proteomes" id="UP000033876"/>
    </source>
</evidence>
<accession>A0A0G0HAR1</accession>
<feature type="region of interest" description="Disordered" evidence="1">
    <location>
        <begin position="40"/>
        <end position="67"/>
    </location>
</feature>
<evidence type="ECO:0000256" key="2">
    <source>
        <dbReference type="SAM" id="SignalP"/>
    </source>
</evidence>